<dbReference type="AlphaFoldDB" id="A0A2S9SL90"/>
<reference evidence="3 4" key="1">
    <citation type="submission" date="2017-09" db="EMBL/GenBank/DDBJ databases">
        <title>Reassesment of A. cryaerophilus.</title>
        <authorList>
            <person name="Perez-Cataluna A."/>
            <person name="Collado L."/>
            <person name="Salgado O."/>
            <person name="Lefinanco V."/>
            <person name="Figueras M.J."/>
        </authorList>
    </citation>
    <scope>NUCLEOTIDE SEQUENCE [LARGE SCALE GENOMIC DNA]</scope>
    <source>
        <strain evidence="3 4">LMG 9861</strain>
    </source>
</reference>
<evidence type="ECO:0000256" key="1">
    <source>
        <dbReference type="SAM" id="Phobius"/>
    </source>
</evidence>
<keyword evidence="1" id="KW-1133">Transmembrane helix</keyword>
<feature type="transmembrane region" description="Helical" evidence="1">
    <location>
        <begin position="12"/>
        <end position="33"/>
    </location>
</feature>
<dbReference type="SUPFAM" id="SSF103481">
    <property type="entry name" value="Multidrug resistance efflux transporter EmrE"/>
    <property type="match status" value="1"/>
</dbReference>
<evidence type="ECO:0000313" key="4">
    <source>
        <dbReference type="Proteomes" id="UP000239065"/>
    </source>
</evidence>
<dbReference type="InterPro" id="IPR000620">
    <property type="entry name" value="EamA_dom"/>
</dbReference>
<keyword evidence="1" id="KW-0812">Transmembrane</keyword>
<keyword evidence="1" id="KW-0472">Membrane</keyword>
<feature type="domain" description="EamA" evidence="2">
    <location>
        <begin position="11"/>
        <end position="56"/>
    </location>
</feature>
<dbReference type="EMBL" id="NXGJ01000011">
    <property type="protein sequence ID" value="PRM87322.1"/>
    <property type="molecule type" value="Genomic_DNA"/>
</dbReference>
<proteinExistence type="predicted"/>
<dbReference type="Pfam" id="PF00892">
    <property type="entry name" value="EamA"/>
    <property type="match status" value="1"/>
</dbReference>
<evidence type="ECO:0000313" key="3">
    <source>
        <dbReference type="EMBL" id="PRM87322.1"/>
    </source>
</evidence>
<dbReference type="Proteomes" id="UP000239065">
    <property type="component" value="Unassembled WGS sequence"/>
</dbReference>
<feature type="transmembrane region" description="Helical" evidence="1">
    <location>
        <begin position="39"/>
        <end position="58"/>
    </location>
</feature>
<comment type="caution">
    <text evidence="3">The sequence shown here is derived from an EMBL/GenBank/DDBJ whole genome shotgun (WGS) entry which is preliminary data.</text>
</comment>
<dbReference type="InterPro" id="IPR037185">
    <property type="entry name" value="EmrE-like"/>
</dbReference>
<gene>
    <name evidence="3" type="ORF">CJ669_08655</name>
</gene>
<name>A0A2S9SL90_9BACT</name>
<accession>A0A2S9SL90</accession>
<sequence length="68" mass="7908">MKKLWVTQRRSQEVSSFVFLVPASAIIIGNIFLDEKIEFTTIIGVILAMIAIYILNNLNFFRLFRKKS</sequence>
<evidence type="ECO:0000259" key="2">
    <source>
        <dbReference type="Pfam" id="PF00892"/>
    </source>
</evidence>
<protein>
    <recommendedName>
        <fullName evidence="2">EamA domain-containing protein</fullName>
    </recommendedName>
</protein>
<organism evidence="3 4">
    <name type="scientific">Aliarcobacter cryaerophilus</name>
    <dbReference type="NCBI Taxonomy" id="28198"/>
    <lineage>
        <taxon>Bacteria</taxon>
        <taxon>Pseudomonadati</taxon>
        <taxon>Campylobacterota</taxon>
        <taxon>Epsilonproteobacteria</taxon>
        <taxon>Campylobacterales</taxon>
        <taxon>Arcobacteraceae</taxon>
        <taxon>Aliarcobacter</taxon>
    </lineage>
</organism>
<dbReference type="GO" id="GO:0016020">
    <property type="term" value="C:membrane"/>
    <property type="evidence" value="ECO:0007669"/>
    <property type="project" value="InterPro"/>
</dbReference>